<dbReference type="InterPro" id="IPR003892">
    <property type="entry name" value="CUE"/>
</dbReference>
<sequence>MLELERVNEYESILETQLKLSNQQFSLKLNNNELITLIEYLLNLPFEKLSPTHPSHNTLKNCYKLIYFTIIRWSSLSLEFMVFKGPSVPLLLSFINTYIHYNFDSVHECIENFLELYPNLNLEFRDFGLELTDYIWRLIKKVEKSNSLQNLNELAQLILVYTKELVKTLNNLELVNASINAEFNLNNEDLLESLVYYYDILSKLVLKGILKGELVAVKVKLLQVIQSTFELKYFTPILTSQDNKFAHVLIDRVIEWNYQFPTPLNAYIGRDTSLFCDLEYYYSWSEKFGKLKEIIKDNGYYSKCEFIADGLQKSLRSAYQPYNSGKPSAGSQTPVNNTNSTINSNVMENPTVNNSSSATLTNSINPPPVPPKEEEIQDTSAQDILDAEQESLITQVKDLFPDLGEGYIQVCLREFNYDLELTIMSILEGNLPPNISSLDKQMSKIK</sequence>
<keyword evidence="4" id="KW-1185">Reference proteome</keyword>
<feature type="domain" description="CUE" evidence="2">
    <location>
        <begin position="388"/>
        <end position="431"/>
    </location>
</feature>
<dbReference type="Pfam" id="PF02845">
    <property type="entry name" value="CUE"/>
    <property type="match status" value="1"/>
</dbReference>
<dbReference type="Proteomes" id="UP000070444">
    <property type="component" value="Unassembled WGS sequence"/>
</dbReference>
<feature type="region of interest" description="Disordered" evidence="1">
    <location>
        <begin position="322"/>
        <end position="374"/>
    </location>
</feature>
<dbReference type="InterPro" id="IPR009060">
    <property type="entry name" value="UBA-like_sf"/>
</dbReference>
<accession>A0A137P0R8</accession>
<dbReference type="InterPro" id="IPR052586">
    <property type="entry name" value="ASCC2"/>
</dbReference>
<dbReference type="InterPro" id="IPR041800">
    <property type="entry name" value="ASCC2_CUE"/>
</dbReference>
<dbReference type="PROSITE" id="PS51140">
    <property type="entry name" value="CUE"/>
    <property type="match status" value="1"/>
</dbReference>
<evidence type="ECO:0000256" key="1">
    <source>
        <dbReference type="SAM" id="MobiDB-lite"/>
    </source>
</evidence>
<gene>
    <name evidence="3" type="ORF">CONCODRAFT_104769</name>
</gene>
<feature type="compositionally biased region" description="Polar residues" evidence="1">
    <location>
        <begin position="347"/>
        <end position="364"/>
    </location>
</feature>
<protein>
    <recommendedName>
        <fullName evidence="2">CUE domain-containing protein</fullName>
    </recommendedName>
</protein>
<evidence type="ECO:0000313" key="3">
    <source>
        <dbReference type="EMBL" id="KXN68474.1"/>
    </source>
</evidence>
<dbReference type="EMBL" id="KQ964574">
    <property type="protein sequence ID" value="KXN68474.1"/>
    <property type="molecule type" value="Genomic_DNA"/>
</dbReference>
<evidence type="ECO:0000313" key="4">
    <source>
        <dbReference type="Proteomes" id="UP000070444"/>
    </source>
</evidence>
<evidence type="ECO:0000259" key="2">
    <source>
        <dbReference type="PROSITE" id="PS51140"/>
    </source>
</evidence>
<organism evidence="3 4">
    <name type="scientific">Conidiobolus coronatus (strain ATCC 28846 / CBS 209.66 / NRRL 28638)</name>
    <name type="common">Delacroixia coronata</name>
    <dbReference type="NCBI Taxonomy" id="796925"/>
    <lineage>
        <taxon>Eukaryota</taxon>
        <taxon>Fungi</taxon>
        <taxon>Fungi incertae sedis</taxon>
        <taxon>Zoopagomycota</taxon>
        <taxon>Entomophthoromycotina</taxon>
        <taxon>Entomophthoromycetes</taxon>
        <taxon>Entomophthorales</taxon>
        <taxon>Ancylistaceae</taxon>
        <taxon>Conidiobolus</taxon>
    </lineage>
</organism>
<dbReference type="CDD" id="cd14364">
    <property type="entry name" value="CUE_ASCC2"/>
    <property type="match status" value="1"/>
</dbReference>
<dbReference type="PANTHER" id="PTHR21494">
    <property type="entry name" value="ACTIVATING SIGNAL COINTEGRATOR 1 COMPLEX SUBUNIT 2 ASC-1 COMPLEX SUBUNIT P100"/>
    <property type="match status" value="1"/>
</dbReference>
<dbReference type="GO" id="GO:0043130">
    <property type="term" value="F:ubiquitin binding"/>
    <property type="evidence" value="ECO:0007669"/>
    <property type="project" value="InterPro"/>
</dbReference>
<feature type="compositionally biased region" description="Low complexity" evidence="1">
    <location>
        <begin position="335"/>
        <end position="346"/>
    </location>
</feature>
<dbReference type="SUPFAM" id="SSF46934">
    <property type="entry name" value="UBA-like"/>
    <property type="match status" value="1"/>
</dbReference>
<dbReference type="Gene3D" id="1.10.8.10">
    <property type="entry name" value="DNA helicase RuvA subunit, C-terminal domain"/>
    <property type="match status" value="1"/>
</dbReference>
<dbReference type="STRING" id="796925.A0A137P0R8"/>
<dbReference type="OrthoDB" id="5577209at2759"/>
<proteinExistence type="predicted"/>
<dbReference type="SMART" id="SM00546">
    <property type="entry name" value="CUE"/>
    <property type="match status" value="1"/>
</dbReference>
<dbReference type="PANTHER" id="PTHR21494:SF0">
    <property type="entry name" value="ACTIVATING SIGNAL COINTEGRATOR 1 COMPLEX SUBUNIT 2"/>
    <property type="match status" value="1"/>
</dbReference>
<reference evidence="3 4" key="1">
    <citation type="journal article" date="2015" name="Genome Biol. Evol.">
        <title>Phylogenomic analyses indicate that early fungi evolved digesting cell walls of algal ancestors of land plants.</title>
        <authorList>
            <person name="Chang Y."/>
            <person name="Wang S."/>
            <person name="Sekimoto S."/>
            <person name="Aerts A.L."/>
            <person name="Choi C."/>
            <person name="Clum A."/>
            <person name="LaButti K.M."/>
            <person name="Lindquist E.A."/>
            <person name="Yee Ngan C."/>
            <person name="Ohm R.A."/>
            <person name="Salamov A.A."/>
            <person name="Grigoriev I.V."/>
            <person name="Spatafora J.W."/>
            <person name="Berbee M.L."/>
        </authorList>
    </citation>
    <scope>NUCLEOTIDE SEQUENCE [LARGE SCALE GENOMIC DNA]</scope>
    <source>
        <strain evidence="3 4">NRRL 28638</strain>
    </source>
</reference>
<feature type="compositionally biased region" description="Polar residues" evidence="1">
    <location>
        <begin position="322"/>
        <end position="334"/>
    </location>
</feature>
<dbReference type="AlphaFoldDB" id="A0A137P0R8"/>
<name>A0A137P0R8_CONC2</name>